<sequence>MDSHREGIVEKKDTLLSDSFSLPPSAHLQIHFDLKSPRSMINVHAIGSTDATDYLPAYPTMVKTAKLPYPPGKMPVFETVVEVPYGDMSYKFPVHSKRTGELFGWIDDTRVNVEGLPQAPSAWDEPEARREPSNLEYIQAVRVDGSQTETGTSALDDARANTEPPVLENQNNCDDGGDGDAVNARPA</sequence>
<organism evidence="2 3">
    <name type="scientific">Hypsizygus marmoreus</name>
    <name type="common">White beech mushroom</name>
    <name type="synonym">Agaricus marmoreus</name>
    <dbReference type="NCBI Taxonomy" id="39966"/>
    <lineage>
        <taxon>Eukaryota</taxon>
        <taxon>Fungi</taxon>
        <taxon>Dikarya</taxon>
        <taxon>Basidiomycota</taxon>
        <taxon>Agaricomycotina</taxon>
        <taxon>Agaricomycetes</taxon>
        <taxon>Agaricomycetidae</taxon>
        <taxon>Agaricales</taxon>
        <taxon>Tricholomatineae</taxon>
        <taxon>Lyophyllaceae</taxon>
        <taxon>Hypsizygus</taxon>
    </lineage>
</organism>
<name>A0A369J9D7_HYPMA</name>
<dbReference type="AlphaFoldDB" id="A0A369J9D7"/>
<dbReference type="EMBL" id="LUEZ02000107">
    <property type="protein sequence ID" value="RDB17810.1"/>
    <property type="molecule type" value="Genomic_DNA"/>
</dbReference>
<proteinExistence type="predicted"/>
<comment type="caution">
    <text evidence="2">The sequence shown here is derived from an EMBL/GenBank/DDBJ whole genome shotgun (WGS) entry which is preliminary data.</text>
</comment>
<evidence type="ECO:0000256" key="1">
    <source>
        <dbReference type="SAM" id="MobiDB-lite"/>
    </source>
</evidence>
<dbReference type="InParanoid" id="A0A369J9D7"/>
<evidence type="ECO:0000313" key="3">
    <source>
        <dbReference type="Proteomes" id="UP000076154"/>
    </source>
</evidence>
<evidence type="ECO:0000313" key="2">
    <source>
        <dbReference type="EMBL" id="RDB17810.1"/>
    </source>
</evidence>
<keyword evidence="3" id="KW-1185">Reference proteome</keyword>
<reference evidence="2" key="1">
    <citation type="submission" date="2018-04" db="EMBL/GenBank/DDBJ databases">
        <title>Whole genome sequencing of Hypsizygus marmoreus.</title>
        <authorList>
            <person name="Choi I.-G."/>
            <person name="Min B."/>
            <person name="Kim J.-G."/>
            <person name="Kim S."/>
            <person name="Oh Y.-L."/>
            <person name="Kong W.-S."/>
            <person name="Park H."/>
            <person name="Jeong J."/>
            <person name="Song E.-S."/>
        </authorList>
    </citation>
    <scope>NUCLEOTIDE SEQUENCE [LARGE SCALE GENOMIC DNA]</scope>
    <source>
        <strain evidence="2">51987-8</strain>
    </source>
</reference>
<protein>
    <submittedName>
        <fullName evidence="2">Uncharacterized protein</fullName>
    </submittedName>
</protein>
<feature type="region of interest" description="Disordered" evidence="1">
    <location>
        <begin position="143"/>
        <end position="187"/>
    </location>
</feature>
<gene>
    <name evidence="2" type="ORF">Hypma_000797</name>
</gene>
<dbReference type="Proteomes" id="UP000076154">
    <property type="component" value="Unassembled WGS sequence"/>
</dbReference>
<accession>A0A369J9D7</accession>